<sequence length="1781" mass="190422">MTIDELTTVDGGSTTDGSPVGGSAISGGIVPRITDPGPPPPDIQPHVDISPVTARVVAGIPTFVTVNAFAGAHYVLDIRTSTWQPQPIVTYNETDLSFDNVEIRDHSGGGGAFKVTFATAGDHTVQAFCRTTDGRVFAATPISVHVVAAVPPSFTVAAPTDGAVVDLNEGGAQLGVHVTIPAGQPFPMTVTLAWDGQTTVEQTNATDYSKTISLLPTPIGARPIAVSVADRDGIGSTKTVSINGHDVGAPHVIVSDPLPHTNLVGDATGHVTATVQGRASDTQSGMVGGSASVAWALSPTGTRTAGHALSGNDFTSWTAAVPLVGFGAHTIYVWATDNAGNTMSAPVPTPVTVISSFTPATLEERLGEREYLAALLSFAQEQVTLPGPPPAPLDTQALVDVLGQPLDRLSQPLSAEADRGGQEVNQLRVPVELLRARIAATHTATGPGAAGESSYRSTAYAALLAAMGTSYAELRLARGATADTRQALAARLGIRLSKTTPDELDQLVLDGDALTEAALENLFGLPQSAAPDPLRQPTTPLTLTWRLTGLATAWAAQDQHPNPPRSFLVLADPDVIGSADVAPGPNSDPIRDLLVQRTKQLSDYVTLLDGMRATNPDPTKALAAMQAQALPGVDLIALETKDGQGVDITAALAAVGLTRAGFLYLRQLSRLAAAGTVTAAEWSDGIAVLTRAHKQTLYAAWQAQETAFVLSPDFFVLADAAPQVNSYRVDARVRGDWQTVLRSRTAQRQNVVDASARAVADTEQLALPILRDALLADLAPSTTGDIGEEMSALFLVDMLATGTLRTTRLRQGIESVQALLSAKRSGELTHNHPASGWTIDIDAFTPAWAWLGELGTWQAATMAFLFPERHLDPTLLVPGADPPAPLDTLFDNIRGSGPFTGAAASQLAAQYLHDAKFTPSFTYLDPHRSAKHQQDVHDISTRQSDQVAKEVFWVVPMLLAQRLQSAGDYQSALDWYWLVYPYDVDGQPVSIYDRIDLETSFRPNLTFLPGWSTRLDPFTLVANRPTPYTRYTLLSIIRCHLDFADAEFSRETDESVANARALYLAALRLLDLPVLQPQLPLNPGEPALPVPEFDELRSLAQVQLAKLRQGRNVAGMPRMQLNGAATTVTQPTPYRFKVLLDRARQITAQAAQMEAGYLAALEKYDDRNLRLVDALKAIDLNAAQVSLSASRVKEANDAVTAAVAQRVKADTMSATYGDLLASGPNQYETNLLGEYAQMRGIKDDLALQDVVIGVAQAAESAGNTLDDVLSFGFKPAMAAVAAAGIALKGRSQMQLNDVEAQMQANQLQAGIEQRRSDWGVQQTSAQQDSLVAQAQVVTANDQVTIAIQEQSVASLQYDQAVATLKFLNGQFTNADLYLWMSNTLGGVYRYFLQQATATARLAQAQLSFERAEPAQTLIRNDYWQSPAELTSGAQTSRRGLTGAEQLSEDLTRLDEYAFSSERRRLNLSQTFSLARLMPVEFLQFRQTGVLSFATPMALFDNDFPGHYLRLIRQVRTSLVALTPPERGIRATLYSNGISRVTTGKDGVFTDIVVRHDPGVVALTSPLNASGVFELDLQSDMLLPFESGGVDTTWELQLPRAANPFDYSSIVDVLVTIEYTALSSDSYRSQVVAGLNANRQRGADCVFSLARDFPDQWYDLNNPADPGNRSVTLTLRDVDFPLGIDGLSTADVAVSLSSDHGVPDTTVSLRRGAQGGDALATNGIASTRRGNAAGWLPLVGADPTGDWQLSFGDDAAALFAAGTLDDILFVVSWTGQGPAWLP</sequence>
<comment type="caution">
    <text evidence="3">The sequence shown here is derived from an EMBL/GenBank/DDBJ whole genome shotgun (WGS) entry which is preliminary data.</text>
</comment>
<reference evidence="3" key="1">
    <citation type="submission" date="2021-01" db="EMBL/GenBank/DDBJ databases">
        <title>Whole genome shotgun sequence of Rugosimonospora africana NBRC 104875.</title>
        <authorList>
            <person name="Komaki H."/>
            <person name="Tamura T."/>
        </authorList>
    </citation>
    <scope>NUCLEOTIDE SEQUENCE</scope>
    <source>
        <strain evidence="3">NBRC 104875</strain>
    </source>
</reference>
<dbReference type="Pfam" id="PF18276">
    <property type="entry name" value="TcA_TcB_BD"/>
    <property type="match status" value="1"/>
</dbReference>
<accession>A0A8J3QRX9</accession>
<evidence type="ECO:0000256" key="1">
    <source>
        <dbReference type="SAM" id="MobiDB-lite"/>
    </source>
</evidence>
<evidence type="ECO:0000259" key="2">
    <source>
        <dbReference type="Pfam" id="PF18276"/>
    </source>
</evidence>
<gene>
    <name evidence="3" type="ORF">Raf01_33390</name>
</gene>
<protein>
    <recommendedName>
        <fullName evidence="2">Tc toxin complex TcA C-terminal TcB-binding domain-containing protein</fullName>
    </recommendedName>
</protein>
<feature type="domain" description="Tc toxin complex TcA C-terminal TcB-binding" evidence="2">
    <location>
        <begin position="1335"/>
        <end position="1620"/>
    </location>
</feature>
<dbReference type="Proteomes" id="UP000642748">
    <property type="component" value="Unassembled WGS sequence"/>
</dbReference>
<dbReference type="RefSeq" id="WP_203918807.1">
    <property type="nucleotide sequence ID" value="NZ_BONZ01000031.1"/>
</dbReference>
<name>A0A8J3QRX9_9ACTN</name>
<dbReference type="InterPro" id="IPR040840">
    <property type="entry name" value="TcA_TcB_BD"/>
</dbReference>
<proteinExistence type="predicted"/>
<organism evidence="3 4">
    <name type="scientific">Rugosimonospora africana</name>
    <dbReference type="NCBI Taxonomy" id="556532"/>
    <lineage>
        <taxon>Bacteria</taxon>
        <taxon>Bacillati</taxon>
        <taxon>Actinomycetota</taxon>
        <taxon>Actinomycetes</taxon>
        <taxon>Micromonosporales</taxon>
        <taxon>Micromonosporaceae</taxon>
        <taxon>Rugosimonospora</taxon>
    </lineage>
</organism>
<evidence type="ECO:0000313" key="4">
    <source>
        <dbReference type="Proteomes" id="UP000642748"/>
    </source>
</evidence>
<dbReference type="EMBL" id="BONZ01000031">
    <property type="protein sequence ID" value="GIH15167.1"/>
    <property type="molecule type" value="Genomic_DNA"/>
</dbReference>
<evidence type="ECO:0000313" key="3">
    <source>
        <dbReference type="EMBL" id="GIH15167.1"/>
    </source>
</evidence>
<feature type="region of interest" description="Disordered" evidence="1">
    <location>
        <begin position="1"/>
        <end position="42"/>
    </location>
</feature>
<feature type="compositionally biased region" description="Low complexity" evidence="1">
    <location>
        <begin position="8"/>
        <end position="18"/>
    </location>
</feature>
<keyword evidence="4" id="KW-1185">Reference proteome</keyword>